<gene>
    <name evidence="1" type="ORF">LSH36_753g01018</name>
</gene>
<evidence type="ECO:0000313" key="2">
    <source>
        <dbReference type="Proteomes" id="UP001208570"/>
    </source>
</evidence>
<protein>
    <submittedName>
        <fullName evidence="1">Uncharacterized protein</fullName>
    </submittedName>
</protein>
<dbReference type="Proteomes" id="UP001208570">
    <property type="component" value="Unassembled WGS sequence"/>
</dbReference>
<reference evidence="1" key="1">
    <citation type="journal article" date="2023" name="Mol. Biol. Evol.">
        <title>Third-Generation Sequencing Reveals the Adaptive Role of the Epigenome in Three Deep-Sea Polychaetes.</title>
        <authorList>
            <person name="Perez M."/>
            <person name="Aroh O."/>
            <person name="Sun Y."/>
            <person name="Lan Y."/>
            <person name="Juniper S.K."/>
            <person name="Young C.R."/>
            <person name="Angers B."/>
            <person name="Qian P.Y."/>
        </authorList>
    </citation>
    <scope>NUCLEOTIDE SEQUENCE</scope>
    <source>
        <strain evidence="1">P08H-3</strain>
    </source>
</reference>
<comment type="caution">
    <text evidence="1">The sequence shown here is derived from an EMBL/GenBank/DDBJ whole genome shotgun (WGS) entry which is preliminary data.</text>
</comment>
<organism evidence="1 2">
    <name type="scientific">Paralvinella palmiformis</name>
    <dbReference type="NCBI Taxonomy" id="53620"/>
    <lineage>
        <taxon>Eukaryota</taxon>
        <taxon>Metazoa</taxon>
        <taxon>Spiralia</taxon>
        <taxon>Lophotrochozoa</taxon>
        <taxon>Annelida</taxon>
        <taxon>Polychaeta</taxon>
        <taxon>Sedentaria</taxon>
        <taxon>Canalipalpata</taxon>
        <taxon>Terebellida</taxon>
        <taxon>Terebelliformia</taxon>
        <taxon>Alvinellidae</taxon>
        <taxon>Paralvinella</taxon>
    </lineage>
</organism>
<dbReference type="EMBL" id="JAODUP010000753">
    <property type="protein sequence ID" value="KAK2144469.1"/>
    <property type="molecule type" value="Genomic_DNA"/>
</dbReference>
<evidence type="ECO:0000313" key="1">
    <source>
        <dbReference type="EMBL" id="KAK2144469.1"/>
    </source>
</evidence>
<keyword evidence="2" id="KW-1185">Reference proteome</keyword>
<dbReference type="AlphaFoldDB" id="A0AAD9J174"/>
<name>A0AAD9J174_9ANNE</name>
<proteinExistence type="predicted"/>
<accession>A0AAD9J174</accession>
<sequence length="251" mass="28177">MAKRCSEAICANKKCDGRYDCADQGDEINCHYFRSGDIISLESICGGYVNCYCTHNRCGWGYTAHTRQTWCQGKGYNRHSLFIIDNGRSPGSTILHGDWVSFKYVPQQNHSVWLSCPSGGGKCVTEKRSFSAAQHYIVHEHIFGIFSPDRRGQCPSVAIPCLGEPIQWKDIVYIQKGSTWLSGKTGDEVHTTTCPGSYLNSADQNCPCEQFIIEKRDPPVTWINSAHRHSNNPFDFIITVGWLLVMSLTEP</sequence>